<dbReference type="Gene3D" id="3.40.50.150">
    <property type="entry name" value="Vaccinia Virus protein VP39"/>
    <property type="match status" value="1"/>
</dbReference>
<dbReference type="PANTHER" id="PTHR11727">
    <property type="entry name" value="DIMETHYLADENOSINE TRANSFERASE"/>
    <property type="match status" value="1"/>
</dbReference>
<dbReference type="RefSeq" id="XP_009495140.1">
    <property type="nucleotide sequence ID" value="XM_009496865.1"/>
</dbReference>
<dbReference type="Gene3D" id="1.10.8.100">
    <property type="entry name" value="Ribosomal RNA adenine dimethylase-like, domain 2"/>
    <property type="match status" value="1"/>
</dbReference>
<evidence type="ECO:0000256" key="6">
    <source>
        <dbReference type="PROSITE-ProRule" id="PRU01026"/>
    </source>
</evidence>
<dbReference type="GO" id="GO:0000179">
    <property type="term" value="F:rRNA (adenine-N6,N6-)-dimethyltransferase activity"/>
    <property type="evidence" value="ECO:0007669"/>
    <property type="project" value="UniProtKB-UniRule"/>
</dbReference>
<comment type="caution">
    <text evidence="6">Lacks conserved residue(s) required for the propagation of feature annotation.</text>
</comment>
<evidence type="ECO:0000256" key="7">
    <source>
        <dbReference type="RuleBase" id="RU362106"/>
    </source>
</evidence>
<dbReference type="Pfam" id="PF00398">
    <property type="entry name" value="RrnaAD"/>
    <property type="match status" value="1"/>
</dbReference>
<dbReference type="OrthoDB" id="16079at2759"/>
<name>A0A058Z8K1_FONAL</name>
<dbReference type="EC" id="2.1.1.-" evidence="7"/>
<evidence type="ECO:0000256" key="2">
    <source>
        <dbReference type="ARBA" id="ARBA00022603"/>
    </source>
</evidence>
<evidence type="ECO:0000256" key="4">
    <source>
        <dbReference type="ARBA" id="ARBA00022691"/>
    </source>
</evidence>
<feature type="compositionally biased region" description="Low complexity" evidence="8">
    <location>
        <begin position="75"/>
        <end position="94"/>
    </location>
</feature>
<accession>A0A058Z8K1</accession>
<dbReference type="PROSITE" id="PS51689">
    <property type="entry name" value="SAM_RNA_A_N6_MT"/>
    <property type="match status" value="1"/>
</dbReference>
<feature type="binding site" evidence="6">
    <location>
        <position position="322"/>
    </location>
    <ligand>
        <name>S-adenosyl-L-methionine</name>
        <dbReference type="ChEBI" id="CHEBI:59789"/>
    </ligand>
</feature>
<feature type="compositionally biased region" description="Basic residues" evidence="8">
    <location>
        <begin position="95"/>
        <end position="105"/>
    </location>
</feature>
<dbReference type="GO" id="GO:0003723">
    <property type="term" value="F:RNA binding"/>
    <property type="evidence" value="ECO:0007669"/>
    <property type="project" value="UniProtKB-UniRule"/>
</dbReference>
<keyword evidence="10" id="KW-1185">Reference proteome</keyword>
<dbReference type="InterPro" id="IPR023165">
    <property type="entry name" value="rRNA_Ade_diMease-like_C"/>
</dbReference>
<feature type="region of interest" description="Disordered" evidence="8">
    <location>
        <begin position="75"/>
        <end position="108"/>
    </location>
</feature>
<dbReference type="SUPFAM" id="SSF53335">
    <property type="entry name" value="S-adenosyl-L-methionine-dependent methyltransferases"/>
    <property type="match status" value="1"/>
</dbReference>
<dbReference type="STRING" id="691883.A0A058Z8K1"/>
<reference evidence="9" key="1">
    <citation type="submission" date="2013-04" db="EMBL/GenBank/DDBJ databases">
        <title>The Genome Sequence of Fonticula alba ATCC 38817.</title>
        <authorList>
            <consortium name="The Broad Institute Genomics Platform"/>
            <person name="Russ C."/>
            <person name="Cuomo C."/>
            <person name="Burger G."/>
            <person name="Gray M.W."/>
            <person name="Holland P.W.H."/>
            <person name="King N."/>
            <person name="Lang F.B.F."/>
            <person name="Roger A.J."/>
            <person name="Ruiz-Trillo I."/>
            <person name="Brown M."/>
            <person name="Walker B."/>
            <person name="Young S."/>
            <person name="Zeng Q."/>
            <person name="Gargeya S."/>
            <person name="Fitzgerald M."/>
            <person name="Haas B."/>
            <person name="Abouelleil A."/>
            <person name="Allen A.W."/>
            <person name="Alvarado L."/>
            <person name="Arachchi H.M."/>
            <person name="Berlin A.M."/>
            <person name="Chapman S.B."/>
            <person name="Gainer-Dewar J."/>
            <person name="Goldberg J."/>
            <person name="Griggs A."/>
            <person name="Gujja S."/>
            <person name="Hansen M."/>
            <person name="Howarth C."/>
            <person name="Imamovic A."/>
            <person name="Ireland A."/>
            <person name="Larimer J."/>
            <person name="McCowan C."/>
            <person name="Murphy C."/>
            <person name="Pearson M."/>
            <person name="Poon T.W."/>
            <person name="Priest M."/>
            <person name="Roberts A."/>
            <person name="Saif S."/>
            <person name="Shea T."/>
            <person name="Sisk P."/>
            <person name="Sykes S."/>
            <person name="Wortman J."/>
            <person name="Nusbaum C."/>
            <person name="Birren B."/>
        </authorList>
    </citation>
    <scope>NUCLEOTIDE SEQUENCE [LARGE SCALE GENOMIC DNA]</scope>
    <source>
        <strain evidence="9">ATCC 38817</strain>
    </source>
</reference>
<organism evidence="9">
    <name type="scientific">Fonticula alba</name>
    <name type="common">Slime mold</name>
    <dbReference type="NCBI Taxonomy" id="691883"/>
    <lineage>
        <taxon>Eukaryota</taxon>
        <taxon>Rotosphaerida</taxon>
        <taxon>Fonticulaceae</taxon>
        <taxon>Fonticula</taxon>
    </lineage>
</organism>
<keyword evidence="3 6" id="KW-0808">Transferase</keyword>
<comment type="subcellular location">
    <subcellularLocation>
        <location evidence="1">Mitochondrion</location>
    </subcellularLocation>
</comment>
<dbReference type="InterPro" id="IPR001737">
    <property type="entry name" value="KsgA/Erm"/>
</dbReference>
<sequence>MLRLLVTSCAASAARLPATHTIGSAVPAAIRASRPAMMRTLPTPVFAGPAALFATRQYSTAEPAPVDPPIFPAETPKTTKAAKTPKAPKAAKTPRAPRKTTKKSTKTSTATLAATGAATAVAVAVAEDDSESRENLMALLKTLGPELARADPATLSQQLALLLGSTEKAEAAMSSLNTALEANGGLAFDPEAAATGVALHAEETRTKAQAGRTRNASLANLSDTSSIIQAIISRESTRASGAFAGRSKRVLRSVLHLFDVNVDQLEAGEMAMVSQTGTDSNNIVLSDDSTASRGLQHLRQFLAYRAYVMAIHMATSPGTEYLCCPLRAQQVVSFMGDIRGATVVEIAPGPGVLSEALLVAGAEKVYGVEEEQLFAEDLRLMQVATEGRFEPAIISPKNLMSGSLLDDVLLTRIQARVAPVPWSEGLQYPHLVTGPEAEAARLAEAAGVTPEPGTPGAPLGKAEFTTMHERVPSVTPPGRRPGLIFTGSIGSRHHEHLLSNMMQNIFWRSLYFELGRVESYFLLPAAALQRITYQIGHRSRSKMSCMMETLFHLDHLMSMPQDFFLPSKASVNMELIRLIPRADVPTDLNIIEYEFILRQLFVKRSYPILLSIATLGPGAEALLEQCPLIDPTLPPTHISIEAFFQLTRAFANWPHKPLLHELTAIEAPAK</sequence>
<dbReference type="AlphaFoldDB" id="A0A058Z8K1"/>
<dbReference type="EMBL" id="KB932204">
    <property type="protein sequence ID" value="KCV70624.1"/>
    <property type="molecule type" value="Genomic_DNA"/>
</dbReference>
<evidence type="ECO:0000256" key="5">
    <source>
        <dbReference type="ARBA" id="ARBA00022884"/>
    </source>
</evidence>
<keyword evidence="4 6" id="KW-0949">S-adenosyl-L-methionine</keyword>
<feature type="binding site" evidence="6">
    <location>
        <position position="369"/>
    </location>
    <ligand>
        <name>S-adenosyl-L-methionine</name>
        <dbReference type="ChEBI" id="CHEBI:59789"/>
    </ligand>
</feature>
<dbReference type="GeneID" id="20527706"/>
<proteinExistence type="inferred from homology"/>
<evidence type="ECO:0000256" key="8">
    <source>
        <dbReference type="SAM" id="MobiDB-lite"/>
    </source>
</evidence>
<comment type="similarity">
    <text evidence="6 7">Belongs to the class I-like SAM-binding methyltransferase superfamily. rRNA adenine N(6)-methyltransferase family.</text>
</comment>
<dbReference type="Proteomes" id="UP000030693">
    <property type="component" value="Unassembled WGS sequence"/>
</dbReference>
<evidence type="ECO:0000313" key="10">
    <source>
        <dbReference type="Proteomes" id="UP000030693"/>
    </source>
</evidence>
<keyword evidence="7" id="KW-0698">rRNA processing</keyword>
<evidence type="ECO:0000256" key="3">
    <source>
        <dbReference type="ARBA" id="ARBA00022679"/>
    </source>
</evidence>
<evidence type="ECO:0000313" key="9">
    <source>
        <dbReference type="EMBL" id="KCV70624.1"/>
    </source>
</evidence>
<dbReference type="PANTHER" id="PTHR11727:SF17">
    <property type="entry name" value="DIMETHYLADENOSINE TRANSFERASE 1, MITOCHONDRIAL"/>
    <property type="match status" value="1"/>
</dbReference>
<keyword evidence="2 6" id="KW-0489">Methyltransferase</keyword>
<dbReference type="GO" id="GO:0005759">
    <property type="term" value="C:mitochondrial matrix"/>
    <property type="evidence" value="ECO:0007669"/>
    <property type="project" value="TreeGrafter"/>
</dbReference>
<dbReference type="GO" id="GO:0034246">
    <property type="term" value="F:mitochondrial transcription factor activity"/>
    <property type="evidence" value="ECO:0007669"/>
    <property type="project" value="TreeGrafter"/>
</dbReference>
<gene>
    <name evidence="9" type="ORF">H696_02981</name>
</gene>
<dbReference type="InterPro" id="IPR029063">
    <property type="entry name" value="SAM-dependent_MTases_sf"/>
</dbReference>
<evidence type="ECO:0000256" key="1">
    <source>
        <dbReference type="ARBA" id="ARBA00004173"/>
    </source>
</evidence>
<keyword evidence="5 6" id="KW-0694">RNA-binding</keyword>
<dbReference type="GO" id="GO:0006391">
    <property type="term" value="P:transcription initiation at mitochondrial promoter"/>
    <property type="evidence" value="ECO:0007669"/>
    <property type="project" value="TreeGrafter"/>
</dbReference>
<protein>
    <recommendedName>
        <fullName evidence="7">rRNA adenine N(6)-methyltransferase</fullName>
        <ecNumber evidence="7">2.1.1.-</ecNumber>
    </recommendedName>
</protein>